<keyword evidence="4" id="KW-0812">Transmembrane</keyword>
<comment type="similarity">
    <text evidence="1">Belongs to the UDP-glycosyltransferase family.</text>
</comment>
<dbReference type="InterPro" id="IPR002213">
    <property type="entry name" value="UDP_glucos_trans"/>
</dbReference>
<reference evidence="5" key="2">
    <citation type="submission" date="2014-07" db="EMBL/GenBank/DDBJ databases">
        <authorList>
            <person name="Hull J."/>
        </authorList>
    </citation>
    <scope>NUCLEOTIDE SEQUENCE</scope>
</reference>
<evidence type="ECO:0000256" key="4">
    <source>
        <dbReference type="SAM" id="Phobius"/>
    </source>
</evidence>
<dbReference type="PANTHER" id="PTHR48043">
    <property type="entry name" value="EG:EG0003.4 PROTEIN-RELATED"/>
    <property type="match status" value="1"/>
</dbReference>
<accession>A0A0A9ZCM0</accession>
<dbReference type="InterPro" id="IPR050271">
    <property type="entry name" value="UDP-glycosyltransferase"/>
</dbReference>
<evidence type="ECO:0000256" key="2">
    <source>
        <dbReference type="ARBA" id="ARBA00022676"/>
    </source>
</evidence>
<feature type="transmembrane region" description="Helical" evidence="4">
    <location>
        <begin position="68"/>
        <end position="91"/>
    </location>
</feature>
<evidence type="ECO:0000256" key="1">
    <source>
        <dbReference type="ARBA" id="ARBA00009995"/>
    </source>
</evidence>
<reference evidence="5" key="1">
    <citation type="journal article" date="2014" name="PLoS ONE">
        <title>Transcriptome-Based Identification of ABC Transporters in the Western Tarnished Plant Bug Lygus hesperus.</title>
        <authorList>
            <person name="Hull J.J."/>
            <person name="Chaney K."/>
            <person name="Geib S.M."/>
            <person name="Fabrick J.A."/>
            <person name="Brent C.S."/>
            <person name="Walsh D."/>
            <person name="Lavine L.C."/>
        </authorList>
    </citation>
    <scope>NUCLEOTIDE SEQUENCE</scope>
</reference>
<dbReference type="PANTHER" id="PTHR48043:SF145">
    <property type="entry name" value="FI06409P-RELATED"/>
    <property type="match status" value="1"/>
</dbReference>
<keyword evidence="2" id="KW-0328">Glycosyltransferase</keyword>
<dbReference type="SUPFAM" id="SSF53756">
    <property type="entry name" value="UDP-Glycosyltransferase/glycogen phosphorylase"/>
    <property type="match status" value="1"/>
</dbReference>
<keyword evidence="4" id="KW-0472">Membrane</keyword>
<name>A0A0A9ZCM0_LYGHE</name>
<dbReference type="GO" id="GO:0008194">
    <property type="term" value="F:UDP-glycosyltransferase activity"/>
    <property type="evidence" value="ECO:0007669"/>
    <property type="project" value="InterPro"/>
</dbReference>
<sequence length="110" mass="12879">DITDDLLYNTINHMLENPRYRRNAVKLAKLYSDRPMPPLQTAVYWTEYVLRNRGAPNLKPHSLAWYQLWLLDLIILSAAIVLALTVIIVAVTKRLLRSSVWIMNFKTKEQ</sequence>
<evidence type="ECO:0000256" key="3">
    <source>
        <dbReference type="ARBA" id="ARBA00022679"/>
    </source>
</evidence>
<dbReference type="Pfam" id="PF00201">
    <property type="entry name" value="UDPGT"/>
    <property type="match status" value="1"/>
</dbReference>
<keyword evidence="3 5" id="KW-0808">Transferase</keyword>
<dbReference type="EMBL" id="GBHO01000587">
    <property type="protein sequence ID" value="JAG43017.1"/>
    <property type="molecule type" value="Transcribed_RNA"/>
</dbReference>
<proteinExistence type="inferred from homology"/>
<keyword evidence="4" id="KW-1133">Transmembrane helix</keyword>
<dbReference type="AlphaFoldDB" id="A0A0A9ZCM0"/>
<gene>
    <name evidence="5" type="primary">Ugt1_2</name>
    <name evidence="5" type="ORF">CM83_15554</name>
</gene>
<feature type="non-terminal residue" evidence="5">
    <location>
        <position position="1"/>
    </location>
</feature>
<protein>
    <submittedName>
        <fullName evidence="5">UDP-glucuronosyltransferase 1-8</fullName>
    </submittedName>
</protein>
<evidence type="ECO:0000313" key="5">
    <source>
        <dbReference type="EMBL" id="JAG43017.1"/>
    </source>
</evidence>
<organism evidence="5">
    <name type="scientific">Lygus hesperus</name>
    <name type="common">Western plant bug</name>
    <dbReference type="NCBI Taxonomy" id="30085"/>
    <lineage>
        <taxon>Eukaryota</taxon>
        <taxon>Metazoa</taxon>
        <taxon>Ecdysozoa</taxon>
        <taxon>Arthropoda</taxon>
        <taxon>Hexapoda</taxon>
        <taxon>Insecta</taxon>
        <taxon>Pterygota</taxon>
        <taxon>Neoptera</taxon>
        <taxon>Paraneoptera</taxon>
        <taxon>Hemiptera</taxon>
        <taxon>Heteroptera</taxon>
        <taxon>Panheteroptera</taxon>
        <taxon>Cimicomorpha</taxon>
        <taxon>Miridae</taxon>
        <taxon>Mirini</taxon>
        <taxon>Lygus</taxon>
    </lineage>
</organism>